<dbReference type="Gene3D" id="1.10.287.130">
    <property type="match status" value="1"/>
</dbReference>
<keyword evidence="11" id="KW-1185">Reference proteome</keyword>
<dbReference type="Gene3D" id="3.30.565.10">
    <property type="entry name" value="Histidine kinase-like ATPase, C-terminal domain"/>
    <property type="match status" value="1"/>
</dbReference>
<dbReference type="OrthoDB" id="9796100at2"/>
<keyword evidence="3 6" id="KW-0597">Phosphoprotein</keyword>
<dbReference type="SUPFAM" id="SSF52172">
    <property type="entry name" value="CheY-like"/>
    <property type="match status" value="1"/>
</dbReference>
<dbReference type="CDD" id="cd00075">
    <property type="entry name" value="HATPase"/>
    <property type="match status" value="1"/>
</dbReference>
<feature type="domain" description="PAC" evidence="9">
    <location>
        <begin position="316"/>
        <end position="366"/>
    </location>
</feature>
<dbReference type="GO" id="GO:0000155">
    <property type="term" value="F:phosphorelay sensor kinase activity"/>
    <property type="evidence" value="ECO:0007669"/>
    <property type="project" value="InterPro"/>
</dbReference>
<dbReference type="SMART" id="SM00448">
    <property type="entry name" value="REC"/>
    <property type="match status" value="1"/>
</dbReference>
<dbReference type="Gene3D" id="3.30.450.20">
    <property type="entry name" value="PAS domain"/>
    <property type="match status" value="3"/>
</dbReference>
<dbReference type="PROSITE" id="PS50113">
    <property type="entry name" value="PAC"/>
    <property type="match status" value="1"/>
</dbReference>
<reference evidence="10 11" key="1">
    <citation type="submission" date="2018-03" db="EMBL/GenBank/DDBJ databases">
        <title>Genomic Encyclopedia of Archaeal and Bacterial Type Strains, Phase II (KMG-II): from individual species to whole genera.</title>
        <authorList>
            <person name="Goeker M."/>
        </authorList>
    </citation>
    <scope>NUCLEOTIDE SEQUENCE [LARGE SCALE GENOMIC DNA]</scope>
    <source>
        <strain evidence="10 11">DSM 29328</strain>
    </source>
</reference>
<dbReference type="InterPro" id="IPR005467">
    <property type="entry name" value="His_kinase_dom"/>
</dbReference>
<dbReference type="PRINTS" id="PR00344">
    <property type="entry name" value="BCTRLSENSOR"/>
</dbReference>
<dbReference type="Pfam" id="PF13426">
    <property type="entry name" value="PAS_9"/>
    <property type="match status" value="2"/>
</dbReference>
<dbReference type="Pfam" id="PF12860">
    <property type="entry name" value="PAS_7"/>
    <property type="match status" value="1"/>
</dbReference>
<dbReference type="InterPro" id="IPR036890">
    <property type="entry name" value="HATPase_C_sf"/>
</dbReference>
<dbReference type="InterPro" id="IPR000014">
    <property type="entry name" value="PAS"/>
</dbReference>
<evidence type="ECO:0000259" key="7">
    <source>
        <dbReference type="PROSITE" id="PS50109"/>
    </source>
</evidence>
<dbReference type="Proteomes" id="UP000239480">
    <property type="component" value="Unassembled WGS sequence"/>
</dbReference>
<dbReference type="SMART" id="SM00388">
    <property type="entry name" value="HisKA"/>
    <property type="match status" value="1"/>
</dbReference>
<dbReference type="CDD" id="cd00082">
    <property type="entry name" value="HisKA"/>
    <property type="match status" value="1"/>
</dbReference>
<dbReference type="InterPro" id="IPR003661">
    <property type="entry name" value="HisK_dim/P_dom"/>
</dbReference>
<dbReference type="InterPro" id="IPR001789">
    <property type="entry name" value="Sig_transdc_resp-reg_receiver"/>
</dbReference>
<dbReference type="EMBL" id="PVTD01000001">
    <property type="protein sequence ID" value="PRY26392.1"/>
    <property type="molecule type" value="Genomic_DNA"/>
</dbReference>
<dbReference type="InterPro" id="IPR000700">
    <property type="entry name" value="PAS-assoc_C"/>
</dbReference>
<evidence type="ECO:0000256" key="5">
    <source>
        <dbReference type="ARBA" id="ARBA00022777"/>
    </source>
</evidence>
<dbReference type="SMART" id="SM00387">
    <property type="entry name" value="HATPase_c"/>
    <property type="match status" value="1"/>
</dbReference>
<dbReference type="SUPFAM" id="SSF55874">
    <property type="entry name" value="ATPase domain of HSP90 chaperone/DNA topoisomerase II/histidine kinase"/>
    <property type="match status" value="1"/>
</dbReference>
<dbReference type="InterPro" id="IPR003594">
    <property type="entry name" value="HATPase_dom"/>
</dbReference>
<dbReference type="Pfam" id="PF00512">
    <property type="entry name" value="HisKA"/>
    <property type="match status" value="1"/>
</dbReference>
<keyword evidence="4" id="KW-0808">Transferase</keyword>
<dbReference type="PROSITE" id="PS50110">
    <property type="entry name" value="RESPONSE_REGULATORY"/>
    <property type="match status" value="1"/>
</dbReference>
<protein>
    <recommendedName>
        <fullName evidence="2">histidine kinase</fullName>
        <ecNumber evidence="2">2.7.13.3</ecNumber>
    </recommendedName>
</protein>
<dbReference type="EC" id="2.7.13.3" evidence="2"/>
<dbReference type="GO" id="GO:0009927">
    <property type="term" value="F:histidine phosphotransfer kinase activity"/>
    <property type="evidence" value="ECO:0007669"/>
    <property type="project" value="TreeGrafter"/>
</dbReference>
<evidence type="ECO:0000256" key="4">
    <source>
        <dbReference type="ARBA" id="ARBA00022679"/>
    </source>
</evidence>
<dbReference type="InterPro" id="IPR035965">
    <property type="entry name" value="PAS-like_dom_sf"/>
</dbReference>
<dbReference type="Pfam" id="PF02518">
    <property type="entry name" value="HATPase_c"/>
    <property type="match status" value="1"/>
</dbReference>
<dbReference type="PROSITE" id="PS50109">
    <property type="entry name" value="HIS_KIN"/>
    <property type="match status" value="1"/>
</dbReference>
<evidence type="ECO:0000259" key="9">
    <source>
        <dbReference type="PROSITE" id="PS50113"/>
    </source>
</evidence>
<evidence type="ECO:0000313" key="10">
    <source>
        <dbReference type="EMBL" id="PRY26392.1"/>
    </source>
</evidence>
<dbReference type="PANTHER" id="PTHR43047:SF72">
    <property type="entry name" value="OSMOSENSING HISTIDINE PROTEIN KINASE SLN1"/>
    <property type="match status" value="1"/>
</dbReference>
<sequence length="736" mass="80308">MNQHEHSPHVTDAQREGVLLDAIEALSEGIAVFDPERRLVIHNERFAEMLGPIREMIAPGLRWEDMLQACVAGGIYTDAADRDREWHTNVGGDGATIVEISQGDGREYAVRYNPTAGGGFVIVRNDVTLSRQNKRLLEESEALLSNILGTNPTPVVMSRLRDGLILYRSPAANALFGETRNAIEHYENPSDRETFVRMLRQDGEVDDFRMVFLAADGSRVPMSANGRLTRYGGETCVVTALVDLREAAERDAIARKVVENCPAPILMTEAESGRVLYRSPEIDRIFGTKLNTRDFYIDPADREGFLEALRRDGIVLDYKARFHRADGAPFWGAISARMFEYEGRDVIVSYSRDMTDQLEAEISMSQTRERMFQNEKLSALGGLLANVAHALNNPLSVVAGHALMLGEESDDPEVVRKAGRIGEAAERCTEIVRTYLTMTPAQTPELEPTEINEIATTALDVVRYEVFGNDLSVTTDLAPDLPPVLVDPDRMVQVVVNLLQNAHAAIAATGKAGQIRIATGSDSSTGGIRLVVEDDGPGIPQDILQRVFEPYFTTRGLGNGKGIGLTWCHNTLQGFNGRIHVDPGHPAGTRIVVDLPATDGTDPRPEANEAPAARILVVDDEPDVADLNAEILERAGYEVTIAYSGTEAIEALAQTGFDCVLCDLNMPDIDGRGVFEHIGRTHPGTVSKIGIVTGDTMGRASQTFLLEAGRPYLEKPVSPTELRDFVAGILAGGGRS</sequence>
<dbReference type="AlphaFoldDB" id="A0A2T0RZ28"/>
<feature type="modified residue" description="4-aspartylphosphate" evidence="6">
    <location>
        <position position="663"/>
    </location>
</feature>
<accession>A0A2T0RZ28</accession>
<comment type="caution">
    <text evidence="10">The sequence shown here is derived from an EMBL/GenBank/DDBJ whole genome shotgun (WGS) entry which is preliminary data.</text>
</comment>
<dbReference type="CDD" id="cd17546">
    <property type="entry name" value="REC_hyHK_CKI1_RcsC-like"/>
    <property type="match status" value="1"/>
</dbReference>
<dbReference type="SUPFAM" id="SSF47384">
    <property type="entry name" value="Homodimeric domain of signal transducing histidine kinase"/>
    <property type="match status" value="1"/>
</dbReference>
<proteinExistence type="predicted"/>
<evidence type="ECO:0000256" key="3">
    <source>
        <dbReference type="ARBA" id="ARBA00022553"/>
    </source>
</evidence>
<evidence type="ECO:0000256" key="6">
    <source>
        <dbReference type="PROSITE-ProRule" id="PRU00169"/>
    </source>
</evidence>
<dbReference type="Pfam" id="PF00072">
    <property type="entry name" value="Response_reg"/>
    <property type="match status" value="1"/>
</dbReference>
<evidence type="ECO:0000313" key="11">
    <source>
        <dbReference type="Proteomes" id="UP000239480"/>
    </source>
</evidence>
<feature type="domain" description="Histidine kinase" evidence="7">
    <location>
        <begin position="386"/>
        <end position="599"/>
    </location>
</feature>
<dbReference type="SUPFAM" id="SSF55785">
    <property type="entry name" value="PYP-like sensor domain (PAS domain)"/>
    <property type="match status" value="2"/>
</dbReference>
<dbReference type="Gene3D" id="3.40.50.2300">
    <property type="match status" value="1"/>
</dbReference>
<name>A0A2T0RZ28_9RHOB</name>
<gene>
    <name evidence="10" type="ORF">CLV78_101487</name>
</gene>
<dbReference type="GO" id="GO:0005886">
    <property type="term" value="C:plasma membrane"/>
    <property type="evidence" value="ECO:0007669"/>
    <property type="project" value="TreeGrafter"/>
</dbReference>
<keyword evidence="5" id="KW-0418">Kinase</keyword>
<dbReference type="InterPro" id="IPR004358">
    <property type="entry name" value="Sig_transdc_His_kin-like_C"/>
</dbReference>
<evidence type="ECO:0000256" key="2">
    <source>
        <dbReference type="ARBA" id="ARBA00012438"/>
    </source>
</evidence>
<dbReference type="RefSeq" id="WP_106203164.1">
    <property type="nucleotide sequence ID" value="NZ_PVTD01000001.1"/>
</dbReference>
<evidence type="ECO:0000256" key="1">
    <source>
        <dbReference type="ARBA" id="ARBA00000085"/>
    </source>
</evidence>
<evidence type="ECO:0000259" key="8">
    <source>
        <dbReference type="PROSITE" id="PS50110"/>
    </source>
</evidence>
<dbReference type="InterPro" id="IPR036097">
    <property type="entry name" value="HisK_dim/P_sf"/>
</dbReference>
<feature type="domain" description="Response regulatory" evidence="8">
    <location>
        <begin position="614"/>
        <end position="730"/>
    </location>
</feature>
<dbReference type="PANTHER" id="PTHR43047">
    <property type="entry name" value="TWO-COMPONENT HISTIDINE PROTEIN KINASE"/>
    <property type="match status" value="1"/>
</dbReference>
<comment type="catalytic activity">
    <reaction evidence="1">
        <text>ATP + protein L-histidine = ADP + protein N-phospho-L-histidine.</text>
        <dbReference type="EC" id="2.7.13.3"/>
    </reaction>
</comment>
<organism evidence="10 11">
    <name type="scientific">Aliiruegeria haliotis</name>
    <dbReference type="NCBI Taxonomy" id="1280846"/>
    <lineage>
        <taxon>Bacteria</taxon>
        <taxon>Pseudomonadati</taxon>
        <taxon>Pseudomonadota</taxon>
        <taxon>Alphaproteobacteria</taxon>
        <taxon>Rhodobacterales</taxon>
        <taxon>Roseobacteraceae</taxon>
        <taxon>Aliiruegeria</taxon>
    </lineage>
</organism>
<dbReference type="InterPro" id="IPR011006">
    <property type="entry name" value="CheY-like_superfamily"/>
</dbReference>